<dbReference type="RefSeq" id="WP_385940308.1">
    <property type="nucleotide sequence ID" value="NZ_JBHSOZ010000003.1"/>
</dbReference>
<evidence type="ECO:0000313" key="3">
    <source>
        <dbReference type="Proteomes" id="UP001596142"/>
    </source>
</evidence>
<dbReference type="EMBL" id="JBHSOZ010000003">
    <property type="protein sequence ID" value="MFC5712957.1"/>
    <property type="molecule type" value="Genomic_DNA"/>
</dbReference>
<dbReference type="Gene3D" id="3.30.420.40">
    <property type="match status" value="2"/>
</dbReference>
<dbReference type="PANTHER" id="PTHR18964:SF149">
    <property type="entry name" value="BIFUNCTIONAL UDP-N-ACETYLGLUCOSAMINE 2-EPIMERASE_N-ACETYLMANNOSAMINE KINASE"/>
    <property type="match status" value="1"/>
</dbReference>
<organism evidence="2 3">
    <name type="scientific">Thalassorhabdus alkalitolerans</name>
    <dbReference type="NCBI Taxonomy" id="2282697"/>
    <lineage>
        <taxon>Bacteria</taxon>
        <taxon>Bacillati</taxon>
        <taxon>Bacillota</taxon>
        <taxon>Bacilli</taxon>
        <taxon>Bacillales</taxon>
        <taxon>Bacillaceae</taxon>
        <taxon>Thalassorhabdus</taxon>
    </lineage>
</organism>
<reference evidence="3" key="1">
    <citation type="journal article" date="2019" name="Int. J. Syst. Evol. Microbiol.">
        <title>The Global Catalogue of Microorganisms (GCM) 10K type strain sequencing project: providing services to taxonomists for standard genome sequencing and annotation.</title>
        <authorList>
            <consortium name="The Broad Institute Genomics Platform"/>
            <consortium name="The Broad Institute Genome Sequencing Center for Infectious Disease"/>
            <person name="Wu L."/>
            <person name="Ma J."/>
        </authorList>
    </citation>
    <scope>NUCLEOTIDE SEQUENCE [LARGE SCALE GENOMIC DNA]</scope>
    <source>
        <strain evidence="3">CECT 7184</strain>
    </source>
</reference>
<dbReference type="InterPro" id="IPR000600">
    <property type="entry name" value="ROK"/>
</dbReference>
<keyword evidence="3" id="KW-1185">Reference proteome</keyword>
<comment type="caution">
    <text evidence="2">The sequence shown here is derived from an EMBL/GenBank/DDBJ whole genome shotgun (WGS) entry which is preliminary data.</text>
</comment>
<dbReference type="Proteomes" id="UP001596142">
    <property type="component" value="Unassembled WGS sequence"/>
</dbReference>
<dbReference type="SUPFAM" id="SSF53067">
    <property type="entry name" value="Actin-like ATPase domain"/>
    <property type="match status" value="1"/>
</dbReference>
<gene>
    <name evidence="2" type="ORF">ACFPU1_09195</name>
</gene>
<protein>
    <submittedName>
        <fullName evidence="2">ROK family protein</fullName>
    </submittedName>
</protein>
<comment type="similarity">
    <text evidence="1">Belongs to the ROK (NagC/XylR) family.</text>
</comment>
<evidence type="ECO:0000256" key="1">
    <source>
        <dbReference type="ARBA" id="ARBA00006479"/>
    </source>
</evidence>
<sequence length="288" mass="31095">MNTVGVDIGGTNIRAVLLNEHQQIVKENIRSTHPERGPDEIIEEINEITAFVKENEKVGAIGIGSPGPLDPWKGVIKSPPNLPGWENVPLKEMMEQYWGVPVFVENDANCAALAEAVKGIGADAESIFYLTVSTGVGGSYIVNKEIIHGKDGFSGEVGYMMMNSGKSFKDAVSGKALEKQCQSAGIPGNVRQLFYLAEVEKEEISAGIVDQFTTNLSILLANVIFLLNPEKLILGGGVMASSSYFLGQLKEKTNHLVYPKFKKEAEIYDALSGQKAGAIGAALLPHYR</sequence>
<accession>A0ABW0YQE1</accession>
<name>A0ABW0YQE1_9BACI</name>
<evidence type="ECO:0000313" key="2">
    <source>
        <dbReference type="EMBL" id="MFC5712957.1"/>
    </source>
</evidence>
<dbReference type="CDD" id="cd23763">
    <property type="entry name" value="ASKHA_ATPase_ROK"/>
    <property type="match status" value="1"/>
</dbReference>
<dbReference type="Pfam" id="PF00480">
    <property type="entry name" value="ROK"/>
    <property type="match status" value="1"/>
</dbReference>
<dbReference type="PANTHER" id="PTHR18964">
    <property type="entry name" value="ROK (REPRESSOR, ORF, KINASE) FAMILY"/>
    <property type="match status" value="1"/>
</dbReference>
<dbReference type="InterPro" id="IPR043129">
    <property type="entry name" value="ATPase_NBD"/>
</dbReference>
<proteinExistence type="inferred from homology"/>